<dbReference type="GO" id="GO:0016887">
    <property type="term" value="F:ATP hydrolysis activity"/>
    <property type="evidence" value="ECO:0007669"/>
    <property type="project" value="InterPro"/>
</dbReference>
<evidence type="ECO:0000256" key="1">
    <source>
        <dbReference type="ARBA" id="ARBA00005417"/>
    </source>
</evidence>
<keyword evidence="2" id="KW-0813">Transport</keyword>
<protein>
    <submittedName>
        <fullName evidence="6">ABC-type antimicrobial peptide transport system, ATPase component</fullName>
    </submittedName>
</protein>
<feature type="domain" description="ABC transporter" evidence="5">
    <location>
        <begin position="83"/>
        <end position="318"/>
    </location>
</feature>
<name>A0A212LUB1_9FIRM</name>
<dbReference type="Pfam" id="PF00005">
    <property type="entry name" value="ABC_tran"/>
    <property type="match status" value="1"/>
</dbReference>
<dbReference type="InterPro" id="IPR003593">
    <property type="entry name" value="AAA+_ATPase"/>
</dbReference>
<dbReference type="SMART" id="SM00382">
    <property type="entry name" value="AAA"/>
    <property type="match status" value="1"/>
</dbReference>
<evidence type="ECO:0000256" key="4">
    <source>
        <dbReference type="ARBA" id="ARBA00022840"/>
    </source>
</evidence>
<dbReference type="Gene3D" id="3.40.50.300">
    <property type="entry name" value="P-loop containing nucleotide triphosphate hydrolases"/>
    <property type="match status" value="1"/>
</dbReference>
<dbReference type="InterPro" id="IPR003439">
    <property type="entry name" value="ABC_transporter-like_ATP-bd"/>
</dbReference>
<dbReference type="EMBL" id="FMJE01000003">
    <property type="protein sequence ID" value="SCM81185.1"/>
    <property type="molecule type" value="Genomic_DNA"/>
</dbReference>
<dbReference type="PANTHER" id="PTHR43117:SF4">
    <property type="entry name" value="OSMOPROTECTANT IMPORT ATP-BINDING PROTEIN OSMV"/>
    <property type="match status" value="1"/>
</dbReference>
<gene>
    <name evidence="6" type="ORF">KL86SPO_31364</name>
</gene>
<evidence type="ECO:0000256" key="2">
    <source>
        <dbReference type="ARBA" id="ARBA00022448"/>
    </source>
</evidence>
<organism evidence="6">
    <name type="scientific">uncultured Sporomusa sp</name>
    <dbReference type="NCBI Taxonomy" id="307249"/>
    <lineage>
        <taxon>Bacteria</taxon>
        <taxon>Bacillati</taxon>
        <taxon>Bacillota</taxon>
        <taxon>Negativicutes</taxon>
        <taxon>Selenomonadales</taxon>
        <taxon>Sporomusaceae</taxon>
        <taxon>Sporomusa</taxon>
        <taxon>environmental samples</taxon>
    </lineage>
</organism>
<dbReference type="RefSeq" id="WP_075753834.1">
    <property type="nucleotide sequence ID" value="NZ_LT608335.1"/>
</dbReference>
<dbReference type="PANTHER" id="PTHR43117">
    <property type="entry name" value="OSMOPROTECTANT IMPORT ATP-BINDING PROTEIN OSMV"/>
    <property type="match status" value="1"/>
</dbReference>
<dbReference type="SUPFAM" id="SSF52540">
    <property type="entry name" value="P-loop containing nucleoside triphosphate hydrolases"/>
    <property type="match status" value="1"/>
</dbReference>
<dbReference type="PROSITE" id="PS50893">
    <property type="entry name" value="ABC_TRANSPORTER_2"/>
    <property type="match status" value="1"/>
</dbReference>
<reference evidence="6" key="1">
    <citation type="submission" date="2016-08" db="EMBL/GenBank/DDBJ databases">
        <authorList>
            <person name="Seilhamer J.J."/>
        </authorList>
    </citation>
    <scope>NUCLEOTIDE SEQUENCE</scope>
    <source>
        <strain evidence="6">86</strain>
    </source>
</reference>
<dbReference type="AlphaFoldDB" id="A0A212LUB1"/>
<dbReference type="PROSITE" id="PS00211">
    <property type="entry name" value="ABC_TRANSPORTER_1"/>
    <property type="match status" value="1"/>
</dbReference>
<sequence length="340" mass="37480">MRQAIRECAASRTIAEIINTYPVVQDFFINYNLPNLQKNLTLAQALAEIPQEQLAEFGLDRFSLTEELVRFVAALAGNLEAQEKVESITIIGGRNKAGEAENVTLTIAAGEVISIVGPTGSGKSRLLGDIECLAQCDTPTNRQILINDHVLTDEQRFDMGNKLVAQLSQNMNFVMDVNVAEFLAMHAKIRLCKNPEQVINRCFVCANEMAGEKFAMDTRVTELSGGQSRALMIADTAHMSASPIVLIDEIENAGIDRKQAISLLTENQKIVLISTHDPLLALSADKRIVIKNGGIYKILETSDEEAKSLRDIEKLDAMMLAVRQQLRYGERVKPLMPVLG</sequence>
<dbReference type="InterPro" id="IPR017871">
    <property type="entry name" value="ABC_transporter-like_CS"/>
</dbReference>
<evidence type="ECO:0000259" key="5">
    <source>
        <dbReference type="PROSITE" id="PS50893"/>
    </source>
</evidence>
<dbReference type="InterPro" id="IPR027417">
    <property type="entry name" value="P-loop_NTPase"/>
</dbReference>
<dbReference type="GO" id="GO:0005524">
    <property type="term" value="F:ATP binding"/>
    <property type="evidence" value="ECO:0007669"/>
    <property type="project" value="UniProtKB-KW"/>
</dbReference>
<evidence type="ECO:0000313" key="6">
    <source>
        <dbReference type="EMBL" id="SCM81185.1"/>
    </source>
</evidence>
<comment type="similarity">
    <text evidence="1">Belongs to the ABC transporter superfamily.</text>
</comment>
<evidence type="ECO:0000256" key="3">
    <source>
        <dbReference type="ARBA" id="ARBA00022741"/>
    </source>
</evidence>
<keyword evidence="3" id="KW-0547">Nucleotide-binding</keyword>
<keyword evidence="4" id="KW-0067">ATP-binding</keyword>
<accession>A0A212LUB1</accession>
<proteinExistence type="inferred from homology"/>